<dbReference type="AlphaFoldDB" id="A0AAE0Z554"/>
<gene>
    <name evidence="1" type="ORF">RRG08_008170</name>
</gene>
<comment type="caution">
    <text evidence="1">The sequence shown here is derived from an EMBL/GenBank/DDBJ whole genome shotgun (WGS) entry which is preliminary data.</text>
</comment>
<name>A0AAE0Z554_9GAST</name>
<evidence type="ECO:0000313" key="2">
    <source>
        <dbReference type="Proteomes" id="UP001283361"/>
    </source>
</evidence>
<dbReference type="Proteomes" id="UP001283361">
    <property type="component" value="Unassembled WGS sequence"/>
</dbReference>
<evidence type="ECO:0000313" key="1">
    <source>
        <dbReference type="EMBL" id="KAK3762954.1"/>
    </source>
</evidence>
<protein>
    <submittedName>
        <fullName evidence="1">Uncharacterized protein</fullName>
    </submittedName>
</protein>
<reference evidence="1" key="1">
    <citation type="journal article" date="2023" name="G3 (Bethesda)">
        <title>A reference genome for the long-term kleptoplast-retaining sea slug Elysia crispata morphotype clarki.</title>
        <authorList>
            <person name="Eastman K.E."/>
            <person name="Pendleton A.L."/>
            <person name="Shaikh M.A."/>
            <person name="Suttiyut T."/>
            <person name="Ogas R."/>
            <person name="Tomko P."/>
            <person name="Gavelis G."/>
            <person name="Widhalm J.R."/>
            <person name="Wisecaver J.H."/>
        </authorList>
    </citation>
    <scope>NUCLEOTIDE SEQUENCE</scope>
    <source>
        <strain evidence="1">ECLA1</strain>
    </source>
</reference>
<organism evidence="1 2">
    <name type="scientific">Elysia crispata</name>
    <name type="common">lettuce slug</name>
    <dbReference type="NCBI Taxonomy" id="231223"/>
    <lineage>
        <taxon>Eukaryota</taxon>
        <taxon>Metazoa</taxon>
        <taxon>Spiralia</taxon>
        <taxon>Lophotrochozoa</taxon>
        <taxon>Mollusca</taxon>
        <taxon>Gastropoda</taxon>
        <taxon>Heterobranchia</taxon>
        <taxon>Euthyneura</taxon>
        <taxon>Panpulmonata</taxon>
        <taxon>Sacoglossa</taxon>
        <taxon>Placobranchoidea</taxon>
        <taxon>Plakobranchidae</taxon>
        <taxon>Elysia</taxon>
    </lineage>
</organism>
<proteinExistence type="predicted"/>
<sequence length="67" mass="7235">MCCTPRCALTTPEIAAVTTRRAVQQLYPNHVLHAAVCANYTQNSSSYYPPCCATAVPQPCAARRGVH</sequence>
<keyword evidence="2" id="KW-1185">Reference proteome</keyword>
<dbReference type="EMBL" id="JAWDGP010004625">
    <property type="protein sequence ID" value="KAK3762954.1"/>
    <property type="molecule type" value="Genomic_DNA"/>
</dbReference>
<accession>A0AAE0Z554</accession>